<feature type="region of interest" description="Disordered" evidence="1">
    <location>
        <begin position="67"/>
        <end position="87"/>
    </location>
</feature>
<accession>A0A9P0CDW3</accession>
<dbReference type="EMBL" id="OV651813">
    <property type="protein sequence ID" value="CAH1099481.1"/>
    <property type="molecule type" value="Genomic_DNA"/>
</dbReference>
<evidence type="ECO:0000256" key="1">
    <source>
        <dbReference type="SAM" id="MobiDB-lite"/>
    </source>
</evidence>
<dbReference type="AlphaFoldDB" id="A0A9P0CDW3"/>
<keyword evidence="3" id="KW-1185">Reference proteome</keyword>
<feature type="compositionally biased region" description="Basic and acidic residues" evidence="1">
    <location>
        <begin position="74"/>
        <end position="83"/>
    </location>
</feature>
<dbReference type="Proteomes" id="UP001153636">
    <property type="component" value="Chromosome 1"/>
</dbReference>
<name>A0A9P0CDW3_9CUCU</name>
<evidence type="ECO:0000313" key="2">
    <source>
        <dbReference type="EMBL" id="CAH1099481.1"/>
    </source>
</evidence>
<organism evidence="2 3">
    <name type="scientific">Psylliodes chrysocephalus</name>
    <dbReference type="NCBI Taxonomy" id="3402493"/>
    <lineage>
        <taxon>Eukaryota</taxon>
        <taxon>Metazoa</taxon>
        <taxon>Ecdysozoa</taxon>
        <taxon>Arthropoda</taxon>
        <taxon>Hexapoda</taxon>
        <taxon>Insecta</taxon>
        <taxon>Pterygota</taxon>
        <taxon>Neoptera</taxon>
        <taxon>Endopterygota</taxon>
        <taxon>Coleoptera</taxon>
        <taxon>Polyphaga</taxon>
        <taxon>Cucujiformia</taxon>
        <taxon>Chrysomeloidea</taxon>
        <taxon>Chrysomelidae</taxon>
        <taxon>Galerucinae</taxon>
        <taxon>Alticini</taxon>
        <taxon>Psylliodes</taxon>
    </lineage>
</organism>
<dbReference type="OrthoDB" id="6784187at2759"/>
<sequence>MNQNNQENCVRCRNPVKVAKSGTQCKKCGIISHNSCLNTRKNVTFFKDGTVICCKDISETTDSEKISLSQPVTADEKTSDKEIPYNGESSSSAIDKVTIKYLEELIKQKDLTINNQNIAIQALTDQVLLLKREIQFSTALPLQVMENQVPIADDPGNSSKHVFKNDFSAALHTTHSRLICQNVIGLGQHPSVSVRKPNERNILVGTGQNSTNCPFKAAKINENSAKYRYYHATKFDPDTNGDELNKYLKNYAPNLKVEKLNSRRPDLYAIYMESPTLGANDALGLRRLKCNGA</sequence>
<evidence type="ECO:0000313" key="3">
    <source>
        <dbReference type="Proteomes" id="UP001153636"/>
    </source>
</evidence>
<reference evidence="2" key="1">
    <citation type="submission" date="2022-01" db="EMBL/GenBank/DDBJ databases">
        <authorList>
            <person name="King R."/>
        </authorList>
    </citation>
    <scope>NUCLEOTIDE SEQUENCE</scope>
</reference>
<proteinExistence type="predicted"/>
<gene>
    <name evidence="2" type="ORF">PSYICH_LOCUS51</name>
</gene>
<protein>
    <recommendedName>
        <fullName evidence="4">Phorbol-ester/DAG-type domain-containing protein</fullName>
    </recommendedName>
</protein>
<dbReference type="InterPro" id="IPR046349">
    <property type="entry name" value="C1-like_sf"/>
</dbReference>
<evidence type="ECO:0008006" key="4">
    <source>
        <dbReference type="Google" id="ProtNLM"/>
    </source>
</evidence>
<dbReference type="SUPFAM" id="SSF57889">
    <property type="entry name" value="Cysteine-rich domain"/>
    <property type="match status" value="1"/>
</dbReference>